<name>A0A345URR3_PSEFL</name>
<gene>
    <name evidence="1" type="ORF">CFN16_03205</name>
</gene>
<accession>A0A345URR3</accession>
<dbReference type="AlphaFoldDB" id="A0A345URR3"/>
<evidence type="ECO:0000313" key="2">
    <source>
        <dbReference type="Proteomes" id="UP000254535"/>
    </source>
</evidence>
<proteinExistence type="predicted"/>
<organism evidence="1 2">
    <name type="scientific">Pseudomonas fluorescens</name>
    <dbReference type="NCBI Taxonomy" id="294"/>
    <lineage>
        <taxon>Bacteria</taxon>
        <taxon>Pseudomonadati</taxon>
        <taxon>Pseudomonadota</taxon>
        <taxon>Gammaproteobacteria</taxon>
        <taxon>Pseudomonadales</taxon>
        <taxon>Pseudomonadaceae</taxon>
        <taxon>Pseudomonas</taxon>
    </lineage>
</organism>
<protein>
    <submittedName>
        <fullName evidence="1">Uncharacterized protein</fullName>
    </submittedName>
</protein>
<dbReference type="Proteomes" id="UP000254535">
    <property type="component" value="Chromosome"/>
</dbReference>
<dbReference type="InterPro" id="IPR053841">
    <property type="entry name" value="MksE"/>
</dbReference>
<dbReference type="RefSeq" id="WP_115076489.1">
    <property type="nucleotide sequence ID" value="NZ_CP022313.1"/>
</dbReference>
<dbReference type="Pfam" id="PF21980">
    <property type="entry name" value="MksE"/>
    <property type="match status" value="1"/>
</dbReference>
<reference evidence="1 2" key="1">
    <citation type="submission" date="2017-07" db="EMBL/GenBank/DDBJ databases">
        <title>Genome sequence of Pseudomonas NEP1.</title>
        <authorList>
            <person name="Nascimento F.X."/>
        </authorList>
    </citation>
    <scope>NUCLEOTIDE SEQUENCE [LARGE SCALE GENOMIC DNA]</scope>
    <source>
        <strain evidence="1 2">NEP1</strain>
    </source>
</reference>
<evidence type="ECO:0000313" key="1">
    <source>
        <dbReference type="EMBL" id="AXJ03165.1"/>
    </source>
</evidence>
<dbReference type="EMBL" id="CP022313">
    <property type="protein sequence ID" value="AXJ03165.1"/>
    <property type="molecule type" value="Genomic_DNA"/>
</dbReference>
<sequence>MFDHEPSLPITQAKVINRKLSVELYGQLMYGKMINRTVFIDGGLKSNPYFEEVLNSFDHYRSLYDLIGYELVMRDGFAYIRTSDGTDVRDDLARNIQGLLLVLFRGVLELGFTMDVLLKDSAGLSNIHIEEIGKAEDKVEVLIACGMKSGVLMEHIKKLETRAVAYRNGKGNLVLSESGAAFFDDLLGEGDLDV</sequence>